<proteinExistence type="inferred from homology"/>
<accession>A0ABY5S7L1</accession>
<comment type="similarity">
    <text evidence="2 6">Belongs to the FliS family.</text>
</comment>
<evidence type="ECO:0000256" key="5">
    <source>
        <dbReference type="ARBA" id="ARBA00023186"/>
    </source>
</evidence>
<dbReference type="Pfam" id="PF02561">
    <property type="entry name" value="FliS"/>
    <property type="match status" value="1"/>
</dbReference>
<evidence type="ECO:0000256" key="4">
    <source>
        <dbReference type="ARBA" id="ARBA00022795"/>
    </source>
</evidence>
<keyword evidence="5" id="KW-0143">Chaperone</keyword>
<dbReference type="PANTHER" id="PTHR34773:SF1">
    <property type="entry name" value="FLAGELLAR SECRETION CHAPERONE FLIS"/>
    <property type="match status" value="1"/>
</dbReference>
<keyword evidence="4 6" id="KW-1005">Bacterial flagellum biogenesis</keyword>
<evidence type="ECO:0000313" key="7">
    <source>
        <dbReference type="EMBL" id="UVI29889.1"/>
    </source>
</evidence>
<organism evidence="7 8">
    <name type="scientific">Paenibacillus spongiae</name>
    <dbReference type="NCBI Taxonomy" id="2909671"/>
    <lineage>
        <taxon>Bacteria</taxon>
        <taxon>Bacillati</taxon>
        <taxon>Bacillota</taxon>
        <taxon>Bacilli</taxon>
        <taxon>Bacillales</taxon>
        <taxon>Paenibacillaceae</taxon>
        <taxon>Paenibacillus</taxon>
    </lineage>
</organism>
<dbReference type="InterPro" id="IPR036584">
    <property type="entry name" value="FliS_sf"/>
</dbReference>
<dbReference type="PANTHER" id="PTHR34773">
    <property type="entry name" value="FLAGELLAR SECRETION CHAPERONE FLIS"/>
    <property type="match status" value="1"/>
</dbReference>
<sequence>MVNSPYQIYQQSSVQTANGGKLIIMLYEGAIRFTKLGIDAVHNRKYDAANTNFLKAQAIINELIASLNFNYPISNDLVKIYEYMLHCLIQANVKKNATIAEEVVAHLMDLLGTWKQVSNGTAGNHQAAVDSI</sequence>
<protein>
    <recommendedName>
        <fullName evidence="6">Flagellar secretion chaperone FliS</fullName>
    </recommendedName>
</protein>
<evidence type="ECO:0000256" key="6">
    <source>
        <dbReference type="PIRNR" id="PIRNR039090"/>
    </source>
</evidence>
<evidence type="ECO:0000256" key="2">
    <source>
        <dbReference type="ARBA" id="ARBA00008787"/>
    </source>
</evidence>
<reference evidence="7" key="1">
    <citation type="submission" date="2022-01" db="EMBL/GenBank/DDBJ databases">
        <title>Paenibacillus spongiae sp. nov., isolated from marine sponge.</title>
        <authorList>
            <person name="Li Z."/>
            <person name="Zhang M."/>
        </authorList>
    </citation>
    <scope>NUCLEOTIDE SEQUENCE</scope>
    <source>
        <strain evidence="7">PHS-Z3</strain>
    </source>
</reference>
<dbReference type="PIRSF" id="PIRSF039090">
    <property type="entry name" value="Flis"/>
    <property type="match status" value="1"/>
</dbReference>
<evidence type="ECO:0000256" key="3">
    <source>
        <dbReference type="ARBA" id="ARBA00022490"/>
    </source>
</evidence>
<dbReference type="Proteomes" id="UP001057877">
    <property type="component" value="Chromosome"/>
</dbReference>
<dbReference type="RefSeq" id="WP_258385960.1">
    <property type="nucleotide sequence ID" value="NZ_CP091430.1"/>
</dbReference>
<keyword evidence="8" id="KW-1185">Reference proteome</keyword>
<comment type="subcellular location">
    <subcellularLocation>
        <location evidence="1 6">Cytoplasm</location>
        <location evidence="1 6">Cytosol</location>
    </subcellularLocation>
</comment>
<dbReference type="SUPFAM" id="SSF101116">
    <property type="entry name" value="Flagellar export chaperone FliS"/>
    <property type="match status" value="1"/>
</dbReference>
<evidence type="ECO:0000256" key="1">
    <source>
        <dbReference type="ARBA" id="ARBA00004514"/>
    </source>
</evidence>
<keyword evidence="7" id="KW-0969">Cilium</keyword>
<name>A0ABY5S7L1_9BACL</name>
<keyword evidence="3 6" id="KW-0963">Cytoplasm</keyword>
<dbReference type="InterPro" id="IPR003713">
    <property type="entry name" value="FliS"/>
</dbReference>
<gene>
    <name evidence="7" type="primary">fliS</name>
    <name evidence="7" type="ORF">L1F29_31655</name>
</gene>
<dbReference type="EMBL" id="CP091430">
    <property type="protein sequence ID" value="UVI29889.1"/>
    <property type="molecule type" value="Genomic_DNA"/>
</dbReference>
<evidence type="ECO:0000313" key="8">
    <source>
        <dbReference type="Proteomes" id="UP001057877"/>
    </source>
</evidence>
<keyword evidence="7" id="KW-0966">Cell projection</keyword>
<keyword evidence="7" id="KW-0282">Flagellum</keyword>
<dbReference type="Gene3D" id="1.20.120.340">
    <property type="entry name" value="Flagellar protein FliS"/>
    <property type="match status" value="1"/>
</dbReference>
<dbReference type="NCBIfam" id="TIGR00208">
    <property type="entry name" value="fliS"/>
    <property type="match status" value="1"/>
</dbReference>
<dbReference type="CDD" id="cd16098">
    <property type="entry name" value="FliS"/>
    <property type="match status" value="1"/>
</dbReference>